<feature type="compositionally biased region" description="Pro residues" evidence="7">
    <location>
        <begin position="213"/>
        <end position="231"/>
    </location>
</feature>
<evidence type="ECO:0000256" key="3">
    <source>
        <dbReference type="ARBA" id="ARBA00022771"/>
    </source>
</evidence>
<reference evidence="9 10" key="1">
    <citation type="journal article" date="2017" name="Nat. Ecol. Evol.">
        <title>Scallop genome provides insights into evolution of bilaterian karyotype and development.</title>
        <authorList>
            <person name="Wang S."/>
            <person name="Zhang J."/>
            <person name="Jiao W."/>
            <person name="Li J."/>
            <person name="Xun X."/>
            <person name="Sun Y."/>
            <person name="Guo X."/>
            <person name="Huan P."/>
            <person name="Dong B."/>
            <person name="Zhang L."/>
            <person name="Hu X."/>
            <person name="Sun X."/>
            <person name="Wang J."/>
            <person name="Zhao C."/>
            <person name="Wang Y."/>
            <person name="Wang D."/>
            <person name="Huang X."/>
            <person name="Wang R."/>
            <person name="Lv J."/>
            <person name="Li Y."/>
            <person name="Zhang Z."/>
            <person name="Liu B."/>
            <person name="Lu W."/>
            <person name="Hui Y."/>
            <person name="Liang J."/>
            <person name="Zhou Z."/>
            <person name="Hou R."/>
            <person name="Li X."/>
            <person name="Liu Y."/>
            <person name="Li H."/>
            <person name="Ning X."/>
            <person name="Lin Y."/>
            <person name="Zhao L."/>
            <person name="Xing Q."/>
            <person name="Dou J."/>
            <person name="Li Y."/>
            <person name="Mao J."/>
            <person name="Guo H."/>
            <person name="Dou H."/>
            <person name="Li T."/>
            <person name="Mu C."/>
            <person name="Jiang W."/>
            <person name="Fu Q."/>
            <person name="Fu X."/>
            <person name="Miao Y."/>
            <person name="Liu J."/>
            <person name="Yu Q."/>
            <person name="Li R."/>
            <person name="Liao H."/>
            <person name="Li X."/>
            <person name="Kong Y."/>
            <person name="Jiang Z."/>
            <person name="Chourrout D."/>
            <person name="Li R."/>
            <person name="Bao Z."/>
        </authorList>
    </citation>
    <scope>NUCLEOTIDE SEQUENCE [LARGE SCALE GENOMIC DNA]</scope>
    <source>
        <strain evidence="9 10">PY_sf001</strain>
    </source>
</reference>
<dbReference type="PROSITE" id="PS00518">
    <property type="entry name" value="ZF_RING_1"/>
    <property type="match status" value="1"/>
</dbReference>
<dbReference type="GO" id="GO:0031519">
    <property type="term" value="C:PcG protein complex"/>
    <property type="evidence" value="ECO:0007669"/>
    <property type="project" value="UniProtKB-ARBA"/>
</dbReference>
<evidence type="ECO:0000256" key="2">
    <source>
        <dbReference type="ARBA" id="ARBA00022723"/>
    </source>
</evidence>
<dbReference type="GO" id="GO:0008270">
    <property type="term" value="F:zinc ion binding"/>
    <property type="evidence" value="ECO:0007669"/>
    <property type="project" value="UniProtKB-KW"/>
</dbReference>
<proteinExistence type="predicted"/>
<feature type="compositionally biased region" description="Basic and acidic residues" evidence="7">
    <location>
        <begin position="14"/>
        <end position="28"/>
    </location>
</feature>
<sequence>MEEDVPEEAPVHNTSEHEEAPAAPREDLDTLSCNSSKDSKDFLVPKIKTEDQSTSDNTSLPLQEENPLSTSDNTQEPLPAAKVTSLRDQLSLLPESPSRRKEPINVQLRDINPYITCGLCGGYLYEASTITECMHSFCKTCIVRHTERHLNCPSCDAAIHPTDPFVHIRNDSTIQDIVYRLLPHIAEEEQRREKLFYEEHEKATGEQITPKLTLPPPPPRTPPPNSIPPMPVKPLPRKAESHKHRNLGNFKSQFVSLFLEYIGDLDEFGDQLTLAKNFLRVAGKATIGNLISFIRKKLYLTTHCNVDIFLTHDSDTTLMTTDNKLLNIREEFYQGQDCIVELQYRVSTNLDD</sequence>
<dbReference type="SUPFAM" id="SSF57850">
    <property type="entry name" value="RING/U-box"/>
    <property type="match status" value="1"/>
</dbReference>
<comment type="caution">
    <text evidence="9">The sequence shown here is derived from an EMBL/GenBank/DDBJ whole genome shotgun (WGS) entry which is preliminary data.</text>
</comment>
<keyword evidence="10" id="KW-1185">Reference proteome</keyword>
<dbReference type="FunFam" id="3.30.40.10:FF:000033">
    <property type="entry name" value="Polycomb group RING finger protein 3"/>
    <property type="match status" value="1"/>
</dbReference>
<organism evidence="9 10">
    <name type="scientific">Mizuhopecten yessoensis</name>
    <name type="common">Japanese scallop</name>
    <name type="synonym">Patinopecten yessoensis</name>
    <dbReference type="NCBI Taxonomy" id="6573"/>
    <lineage>
        <taxon>Eukaryota</taxon>
        <taxon>Metazoa</taxon>
        <taxon>Spiralia</taxon>
        <taxon>Lophotrochozoa</taxon>
        <taxon>Mollusca</taxon>
        <taxon>Bivalvia</taxon>
        <taxon>Autobranchia</taxon>
        <taxon>Pteriomorphia</taxon>
        <taxon>Pectinida</taxon>
        <taxon>Pectinoidea</taxon>
        <taxon>Pectinidae</taxon>
        <taxon>Mizuhopecten</taxon>
    </lineage>
</organism>
<evidence type="ECO:0000256" key="6">
    <source>
        <dbReference type="PROSITE-ProRule" id="PRU00175"/>
    </source>
</evidence>
<feature type="domain" description="RING-type" evidence="8">
    <location>
        <begin position="117"/>
        <end position="156"/>
    </location>
</feature>
<evidence type="ECO:0000256" key="4">
    <source>
        <dbReference type="ARBA" id="ARBA00022833"/>
    </source>
</evidence>
<gene>
    <name evidence="9" type="ORF">KP79_PYT17355</name>
</gene>
<dbReference type="SMART" id="SM00184">
    <property type="entry name" value="RING"/>
    <property type="match status" value="1"/>
</dbReference>
<dbReference type="Gene3D" id="3.10.20.90">
    <property type="entry name" value="Phosphatidylinositol 3-kinase Catalytic Subunit, Chain A, domain 1"/>
    <property type="match status" value="1"/>
</dbReference>
<dbReference type="STRING" id="6573.A0A210PYB0"/>
<dbReference type="Pfam" id="PF13923">
    <property type="entry name" value="zf-C3HC4_2"/>
    <property type="match status" value="1"/>
</dbReference>
<dbReference type="InterPro" id="IPR001841">
    <property type="entry name" value="Znf_RING"/>
</dbReference>
<keyword evidence="2" id="KW-0479">Metal-binding</keyword>
<name>A0A210PYB0_MIZYE</name>
<evidence type="ECO:0000259" key="8">
    <source>
        <dbReference type="PROSITE" id="PS50089"/>
    </source>
</evidence>
<dbReference type="InterPro" id="IPR013083">
    <property type="entry name" value="Znf_RING/FYVE/PHD"/>
</dbReference>
<feature type="region of interest" description="Disordered" evidence="7">
    <location>
        <begin position="202"/>
        <end position="231"/>
    </location>
</feature>
<evidence type="ECO:0000256" key="7">
    <source>
        <dbReference type="SAM" id="MobiDB-lite"/>
    </source>
</evidence>
<protein>
    <submittedName>
        <fullName evidence="9">Polycomb group RING finger protein 6</fullName>
    </submittedName>
</protein>
<feature type="region of interest" description="Disordered" evidence="7">
    <location>
        <begin position="1"/>
        <end position="85"/>
    </location>
</feature>
<evidence type="ECO:0000256" key="5">
    <source>
        <dbReference type="ARBA" id="ARBA00023242"/>
    </source>
</evidence>
<keyword evidence="3 6" id="KW-0863">Zinc-finger</keyword>
<dbReference type="OrthoDB" id="1305878at2759"/>
<dbReference type="PROSITE" id="PS50089">
    <property type="entry name" value="ZF_RING_2"/>
    <property type="match status" value="1"/>
</dbReference>
<dbReference type="Gene3D" id="3.30.40.10">
    <property type="entry name" value="Zinc/RING finger domain, C3HC4 (zinc finger)"/>
    <property type="match status" value="1"/>
</dbReference>
<feature type="compositionally biased region" description="Polar residues" evidence="7">
    <location>
        <begin position="52"/>
        <end position="76"/>
    </location>
</feature>
<dbReference type="EMBL" id="NEDP02005386">
    <property type="protein sequence ID" value="OWF41464.1"/>
    <property type="molecule type" value="Genomic_DNA"/>
</dbReference>
<dbReference type="PANTHER" id="PTHR45893">
    <property type="entry name" value="POLYCOMB GROUP RING FINGER PROTEIN"/>
    <property type="match status" value="1"/>
</dbReference>
<dbReference type="Proteomes" id="UP000242188">
    <property type="component" value="Unassembled WGS sequence"/>
</dbReference>
<comment type="subcellular location">
    <subcellularLocation>
        <location evidence="1">Nucleus</location>
    </subcellularLocation>
</comment>
<accession>A0A210PYB0</accession>
<dbReference type="AlphaFoldDB" id="A0A210PYB0"/>
<feature type="compositionally biased region" description="Basic and acidic residues" evidence="7">
    <location>
        <begin position="37"/>
        <end position="51"/>
    </location>
</feature>
<keyword evidence="4" id="KW-0862">Zinc</keyword>
<evidence type="ECO:0000313" key="10">
    <source>
        <dbReference type="Proteomes" id="UP000242188"/>
    </source>
</evidence>
<dbReference type="InterPro" id="IPR017907">
    <property type="entry name" value="Znf_RING_CS"/>
</dbReference>
<evidence type="ECO:0000313" key="9">
    <source>
        <dbReference type="EMBL" id="OWF41464.1"/>
    </source>
</evidence>
<keyword evidence="5" id="KW-0539">Nucleus</keyword>
<evidence type="ECO:0000256" key="1">
    <source>
        <dbReference type="ARBA" id="ARBA00004123"/>
    </source>
</evidence>
<dbReference type="InterPro" id="IPR051507">
    <property type="entry name" value="PcG_RING_finger"/>
</dbReference>